<dbReference type="SUPFAM" id="SSF52540">
    <property type="entry name" value="P-loop containing nucleoside triphosphate hydrolases"/>
    <property type="match status" value="1"/>
</dbReference>
<dbReference type="GO" id="GO:0005737">
    <property type="term" value="C:cytoplasm"/>
    <property type="evidence" value="ECO:0007669"/>
    <property type="project" value="TreeGrafter"/>
</dbReference>
<keyword evidence="5 15" id="KW-0347">Helicase</keyword>
<keyword evidence="6" id="KW-0067">ATP-binding</keyword>
<dbReference type="InterPro" id="IPR036388">
    <property type="entry name" value="WH-like_DNA-bd_sf"/>
</dbReference>
<dbReference type="InterPro" id="IPR004589">
    <property type="entry name" value="DNA_helicase_ATP-dep_RecQ"/>
</dbReference>
<keyword evidence="2" id="KW-0479">Metal-binding</keyword>
<reference evidence="16" key="1">
    <citation type="submission" date="2018-11" db="EMBL/GenBank/DDBJ databases">
        <title>Chitinophaga lutea sp.nov., isolate from arsenic contaminated soil.</title>
        <authorList>
            <person name="Zong Y."/>
        </authorList>
    </citation>
    <scope>NUCLEOTIDE SEQUENCE [LARGE SCALE GENOMIC DNA]</scope>
    <source>
        <strain evidence="16">YLT18</strain>
    </source>
</reference>
<evidence type="ECO:0000313" key="15">
    <source>
        <dbReference type="EMBL" id="RPD38731.1"/>
    </source>
</evidence>
<dbReference type="EMBL" id="RMBX01000014">
    <property type="protein sequence ID" value="RPD38731.1"/>
    <property type="molecule type" value="Genomic_DNA"/>
</dbReference>
<evidence type="ECO:0000256" key="12">
    <source>
        <dbReference type="ARBA" id="ARBA00044550"/>
    </source>
</evidence>
<dbReference type="PROSITE" id="PS51192">
    <property type="entry name" value="HELICASE_ATP_BIND_1"/>
    <property type="match status" value="1"/>
</dbReference>
<dbReference type="Gene3D" id="3.40.50.300">
    <property type="entry name" value="P-loop containing nucleotide triphosphate hydrolases"/>
    <property type="match status" value="2"/>
</dbReference>
<dbReference type="CDD" id="cd18794">
    <property type="entry name" value="SF2_C_RecQ"/>
    <property type="match status" value="1"/>
</dbReference>
<dbReference type="GO" id="GO:0006281">
    <property type="term" value="P:DNA repair"/>
    <property type="evidence" value="ECO:0007669"/>
    <property type="project" value="TreeGrafter"/>
</dbReference>
<feature type="domain" description="Helicase C-terminal" evidence="14">
    <location>
        <begin position="217"/>
        <end position="367"/>
    </location>
</feature>
<dbReference type="NCBIfam" id="TIGR00614">
    <property type="entry name" value="recQ_fam"/>
    <property type="match status" value="1"/>
</dbReference>
<evidence type="ECO:0000256" key="3">
    <source>
        <dbReference type="ARBA" id="ARBA00022741"/>
    </source>
</evidence>
<keyword evidence="4 15" id="KW-0378">Hydrolase</keyword>
<sequence>MASALSILHRFWGFQQFRPLQDEIVASVAGGRDTLALLPTGGGKSICFQVPAMMNDGLCLVITPLIALMKDQVENLNKRGIPAFAIYAGMQARDVEKVLALAREGEIKFLYVSPERLQSRRFRWYCEVLPVKLIAVDEAHCISQWGYDFRPAYLQIASIREQFPDAPILALTATATPKVKEDICEKLQLRDPAVFVKSFARANLSYSVSEGENKLTRIRQILDRVPGSAIVYCRNRRQTKEVANHLAGQGIAASYYHAGLSSAERSARQESWIKNDIRVMVCTNAFGMGIDKPDVRMVIHEDLPDSIEAYYQEAGRAGRDEQKAYAVMLYSERDITELEARIPLQFPGLDEIREVFQAVVNYLQVPKGTEGVYYDFDINEFVKRFSLNITTTFSVLRILEQEGVWQLSESVYIPSRVEFVTNRDAMYEYETANPPMEPLIKTLLRTYEGIIDNAVPVFEKQIARIMRIDEQDVIHDLQLLHRQAIIRYYPRKDNPQLNFLEERVGAQFLQVNMARVEARKKVMETRIAATAAYARNSNTCRTQQLVAYFGENDAKPCGVCDVCVKRSKGEVKEGEFGRLTAAILEALEEKRTVQALVDRIDAEESRVLATLQFLIAEGCVLRDGDGILSLRT</sequence>
<dbReference type="SMART" id="SM00490">
    <property type="entry name" value="HELICc"/>
    <property type="match status" value="1"/>
</dbReference>
<evidence type="ECO:0000259" key="14">
    <source>
        <dbReference type="PROSITE" id="PS51194"/>
    </source>
</evidence>
<evidence type="ECO:0000256" key="2">
    <source>
        <dbReference type="ARBA" id="ARBA00022723"/>
    </source>
</evidence>
<evidence type="ECO:0000256" key="7">
    <source>
        <dbReference type="ARBA" id="ARBA00023125"/>
    </source>
</evidence>
<dbReference type="GO" id="GO:0043590">
    <property type="term" value="C:bacterial nucleoid"/>
    <property type="evidence" value="ECO:0007669"/>
    <property type="project" value="TreeGrafter"/>
</dbReference>
<dbReference type="GO" id="GO:0043138">
    <property type="term" value="F:3'-5' DNA helicase activity"/>
    <property type="evidence" value="ECO:0007669"/>
    <property type="project" value="UniProtKB-EC"/>
</dbReference>
<dbReference type="GO" id="GO:0003677">
    <property type="term" value="F:DNA binding"/>
    <property type="evidence" value="ECO:0007669"/>
    <property type="project" value="UniProtKB-KW"/>
</dbReference>
<dbReference type="InterPro" id="IPR011545">
    <property type="entry name" value="DEAD/DEAH_box_helicase_dom"/>
</dbReference>
<comment type="similarity">
    <text evidence="1">Belongs to the helicase family. RecQ subfamily.</text>
</comment>
<accession>A0A3N4M665</accession>
<dbReference type="RefSeq" id="WP_120518722.1">
    <property type="nucleotide sequence ID" value="NZ_QXZY01000014.1"/>
</dbReference>
<feature type="domain" description="Helicase ATP-binding" evidence="13">
    <location>
        <begin position="25"/>
        <end position="193"/>
    </location>
</feature>
<dbReference type="Proteomes" id="UP000279089">
    <property type="component" value="Unassembled WGS sequence"/>
</dbReference>
<evidence type="ECO:0000256" key="10">
    <source>
        <dbReference type="ARBA" id="ARBA00034808"/>
    </source>
</evidence>
<comment type="catalytic activity">
    <reaction evidence="9">
        <text>Couples ATP hydrolysis with the unwinding of duplex DNA by translocating in the 3'-5' direction.</text>
        <dbReference type="EC" id="5.6.2.4"/>
    </reaction>
</comment>
<evidence type="ECO:0000256" key="1">
    <source>
        <dbReference type="ARBA" id="ARBA00005446"/>
    </source>
</evidence>
<keyword evidence="7" id="KW-0238">DNA-binding</keyword>
<dbReference type="InterPro" id="IPR001650">
    <property type="entry name" value="Helicase_C-like"/>
</dbReference>
<evidence type="ECO:0000256" key="9">
    <source>
        <dbReference type="ARBA" id="ARBA00034617"/>
    </source>
</evidence>
<proteinExistence type="inferred from homology"/>
<dbReference type="Pfam" id="PF16124">
    <property type="entry name" value="RecQ_Zn_bind"/>
    <property type="match status" value="1"/>
</dbReference>
<dbReference type="EC" id="5.6.2.4" evidence="10"/>
<dbReference type="InterPro" id="IPR014001">
    <property type="entry name" value="Helicase_ATP-bd"/>
</dbReference>
<protein>
    <recommendedName>
        <fullName evidence="11">ATP-dependent DNA helicase RecQ</fullName>
        <ecNumber evidence="10">5.6.2.4</ecNumber>
    </recommendedName>
    <alternativeName>
        <fullName evidence="12">DNA 3'-5' helicase RecQ</fullName>
    </alternativeName>
</protein>
<dbReference type="Pfam" id="PF00271">
    <property type="entry name" value="Helicase_C"/>
    <property type="match status" value="1"/>
</dbReference>
<dbReference type="PANTHER" id="PTHR13710">
    <property type="entry name" value="DNA HELICASE RECQ FAMILY MEMBER"/>
    <property type="match status" value="1"/>
</dbReference>
<dbReference type="Pfam" id="PF00270">
    <property type="entry name" value="DEAD"/>
    <property type="match status" value="1"/>
</dbReference>
<dbReference type="InterPro" id="IPR027417">
    <property type="entry name" value="P-loop_NTPase"/>
</dbReference>
<dbReference type="FunFam" id="3.40.50.300:FF:001389">
    <property type="entry name" value="ATP-dependent DNA helicase RecQ"/>
    <property type="match status" value="1"/>
</dbReference>
<organism evidence="15 16">
    <name type="scientific">Chitinophaga barathri</name>
    <dbReference type="NCBI Taxonomy" id="1647451"/>
    <lineage>
        <taxon>Bacteria</taxon>
        <taxon>Pseudomonadati</taxon>
        <taxon>Bacteroidota</taxon>
        <taxon>Chitinophagia</taxon>
        <taxon>Chitinophagales</taxon>
        <taxon>Chitinophagaceae</taxon>
        <taxon>Chitinophaga</taxon>
    </lineage>
</organism>
<evidence type="ECO:0000313" key="16">
    <source>
        <dbReference type="Proteomes" id="UP000279089"/>
    </source>
</evidence>
<dbReference type="InterPro" id="IPR032284">
    <property type="entry name" value="RecQ_Zn-bd"/>
</dbReference>
<evidence type="ECO:0000256" key="5">
    <source>
        <dbReference type="ARBA" id="ARBA00022806"/>
    </source>
</evidence>
<dbReference type="GO" id="GO:0046872">
    <property type="term" value="F:metal ion binding"/>
    <property type="evidence" value="ECO:0007669"/>
    <property type="project" value="UniProtKB-KW"/>
</dbReference>
<dbReference type="AlphaFoldDB" id="A0A3N4M665"/>
<dbReference type="GO" id="GO:0016787">
    <property type="term" value="F:hydrolase activity"/>
    <property type="evidence" value="ECO:0007669"/>
    <property type="project" value="UniProtKB-KW"/>
</dbReference>
<evidence type="ECO:0000256" key="11">
    <source>
        <dbReference type="ARBA" id="ARBA00044535"/>
    </source>
</evidence>
<dbReference type="PANTHER" id="PTHR13710:SF105">
    <property type="entry name" value="ATP-DEPENDENT DNA HELICASE Q1"/>
    <property type="match status" value="1"/>
</dbReference>
<dbReference type="GO" id="GO:0006310">
    <property type="term" value="P:DNA recombination"/>
    <property type="evidence" value="ECO:0007669"/>
    <property type="project" value="InterPro"/>
</dbReference>
<dbReference type="GO" id="GO:0030894">
    <property type="term" value="C:replisome"/>
    <property type="evidence" value="ECO:0007669"/>
    <property type="project" value="TreeGrafter"/>
</dbReference>
<evidence type="ECO:0000259" key="13">
    <source>
        <dbReference type="PROSITE" id="PS51192"/>
    </source>
</evidence>
<comment type="caution">
    <text evidence="15">The sequence shown here is derived from an EMBL/GenBank/DDBJ whole genome shotgun (WGS) entry which is preliminary data.</text>
</comment>
<gene>
    <name evidence="15" type="ORF">EG028_23790</name>
</gene>
<name>A0A3N4M665_9BACT</name>
<dbReference type="GO" id="GO:0005524">
    <property type="term" value="F:ATP binding"/>
    <property type="evidence" value="ECO:0007669"/>
    <property type="project" value="UniProtKB-KW"/>
</dbReference>
<keyword evidence="8" id="KW-0413">Isomerase</keyword>
<dbReference type="OrthoDB" id="9763310at2"/>
<dbReference type="SMART" id="SM00487">
    <property type="entry name" value="DEXDc"/>
    <property type="match status" value="1"/>
</dbReference>
<keyword evidence="3" id="KW-0547">Nucleotide-binding</keyword>
<evidence type="ECO:0000256" key="6">
    <source>
        <dbReference type="ARBA" id="ARBA00022840"/>
    </source>
</evidence>
<dbReference type="PROSITE" id="PS51194">
    <property type="entry name" value="HELICASE_CTER"/>
    <property type="match status" value="1"/>
</dbReference>
<keyword evidence="16" id="KW-1185">Reference proteome</keyword>
<dbReference type="GO" id="GO:0009378">
    <property type="term" value="F:four-way junction helicase activity"/>
    <property type="evidence" value="ECO:0007669"/>
    <property type="project" value="TreeGrafter"/>
</dbReference>
<evidence type="ECO:0000256" key="4">
    <source>
        <dbReference type="ARBA" id="ARBA00022801"/>
    </source>
</evidence>
<evidence type="ECO:0000256" key="8">
    <source>
        <dbReference type="ARBA" id="ARBA00023235"/>
    </source>
</evidence>
<dbReference type="Gene3D" id="1.10.10.10">
    <property type="entry name" value="Winged helix-like DNA-binding domain superfamily/Winged helix DNA-binding domain"/>
    <property type="match status" value="1"/>
</dbReference>
<dbReference type="CDD" id="cd17920">
    <property type="entry name" value="DEXHc_RecQ"/>
    <property type="match status" value="1"/>
</dbReference>